<keyword evidence="3 16" id="KW-0963">Cytoplasm</keyword>
<feature type="region of interest" description="Required for zinc-mediated homotetramerization and catalytic activity" evidence="16">
    <location>
        <begin position="403"/>
        <end position="406"/>
    </location>
</feature>
<keyword evidence="7 16" id="KW-0540">Nuclease</keyword>
<reference evidence="19 20" key="1">
    <citation type="journal article" date="2022" name="IScience">
        <title>An ultrasensitive nanofiber-based assay for enzymatic hydrolysis and deep-sea microbial degradation of cellulose.</title>
        <authorList>
            <person name="Tsudome M."/>
            <person name="Tachioka M."/>
            <person name="Miyazaki M."/>
            <person name="Uchimura K."/>
            <person name="Tsuda M."/>
            <person name="Takaki Y."/>
            <person name="Deguchi S."/>
        </authorList>
    </citation>
    <scope>NUCLEOTIDE SEQUENCE [LARGE SCALE GENOMIC DNA]</scope>
    <source>
        <strain evidence="19 20">GE09</strain>
    </source>
</reference>
<feature type="binding site" evidence="16">
    <location>
        <position position="406"/>
    </location>
    <ligand>
        <name>Zn(2+)</name>
        <dbReference type="ChEBI" id="CHEBI:29105"/>
        <note>ligand shared between dimeric partners</note>
    </ligand>
</feature>
<feature type="compositionally biased region" description="Basic residues" evidence="17">
    <location>
        <begin position="738"/>
        <end position="748"/>
    </location>
</feature>
<keyword evidence="9 16" id="KW-0699">rRNA-binding</keyword>
<keyword evidence="15 16" id="KW-0472">Membrane</keyword>
<dbReference type="InterPro" id="IPR028878">
    <property type="entry name" value="RNase_E"/>
</dbReference>
<feature type="compositionally biased region" description="Low complexity" evidence="17">
    <location>
        <begin position="657"/>
        <end position="682"/>
    </location>
</feature>
<evidence type="ECO:0000256" key="2">
    <source>
        <dbReference type="ARBA" id="ARBA00022475"/>
    </source>
</evidence>
<comment type="subunit">
    <text evidence="16">Component of the RNA degradosome, which is a multiprotein complex involved in RNA processing and mRNA degradation. Within the RNA degradosome, RNase E assembles into a homotetramer formed by a dimer of dimers.</text>
</comment>
<keyword evidence="13 16" id="KW-0460">Magnesium</keyword>
<evidence type="ECO:0000256" key="15">
    <source>
        <dbReference type="ARBA" id="ARBA00023136"/>
    </source>
</evidence>
<dbReference type="HAMAP" id="MF_00970">
    <property type="entry name" value="RNase_E"/>
    <property type="match status" value="1"/>
</dbReference>
<comment type="function">
    <text evidence="16">Endoribonuclease that plays a central role in RNA processing and decay. Required for the maturation of 5S and 16S rRNAs and the majority of tRNAs. Also involved in the degradation of most mRNAs.</text>
</comment>
<dbReference type="PANTHER" id="PTHR30001">
    <property type="entry name" value="RIBONUCLEASE"/>
    <property type="match status" value="1"/>
</dbReference>
<evidence type="ECO:0000256" key="14">
    <source>
        <dbReference type="ARBA" id="ARBA00022884"/>
    </source>
</evidence>
<dbReference type="GO" id="GO:0008995">
    <property type="term" value="F:ribonuclease E activity"/>
    <property type="evidence" value="ECO:0007669"/>
    <property type="project" value="UniProtKB-EC"/>
</dbReference>
<evidence type="ECO:0000256" key="11">
    <source>
        <dbReference type="ARBA" id="ARBA00022801"/>
    </source>
</evidence>
<feature type="compositionally biased region" description="Low complexity" evidence="17">
    <location>
        <begin position="883"/>
        <end position="896"/>
    </location>
</feature>
<feature type="compositionally biased region" description="Low complexity" evidence="17">
    <location>
        <begin position="702"/>
        <end position="727"/>
    </location>
</feature>
<evidence type="ECO:0000256" key="16">
    <source>
        <dbReference type="HAMAP-Rule" id="MF_00970"/>
    </source>
</evidence>
<gene>
    <name evidence="16" type="primary">rne</name>
    <name evidence="19" type="ORF">MARGE09_P1835</name>
</gene>
<evidence type="ECO:0000256" key="8">
    <source>
        <dbReference type="ARBA" id="ARBA00022723"/>
    </source>
</evidence>
<evidence type="ECO:0000259" key="18">
    <source>
        <dbReference type="PROSITE" id="PS50126"/>
    </source>
</evidence>
<evidence type="ECO:0000256" key="7">
    <source>
        <dbReference type="ARBA" id="ARBA00022722"/>
    </source>
</evidence>
<feature type="region of interest" description="Disordered" evidence="17">
    <location>
        <begin position="520"/>
        <end position="553"/>
    </location>
</feature>
<dbReference type="GO" id="GO:0000287">
    <property type="term" value="F:magnesium ion binding"/>
    <property type="evidence" value="ECO:0007669"/>
    <property type="project" value="UniProtKB-UniRule"/>
</dbReference>
<dbReference type="InterPro" id="IPR019307">
    <property type="entry name" value="RNA-bd_AU-1/RNase_E/G"/>
</dbReference>
<dbReference type="GO" id="GO:0008033">
    <property type="term" value="P:tRNA processing"/>
    <property type="evidence" value="ECO:0007669"/>
    <property type="project" value="UniProtKB-UniRule"/>
</dbReference>
<dbReference type="NCBIfam" id="TIGR00757">
    <property type="entry name" value="RNaseEG"/>
    <property type="match status" value="1"/>
</dbReference>
<proteinExistence type="inferred from homology"/>
<dbReference type="InterPro" id="IPR004659">
    <property type="entry name" value="RNase_E/G"/>
</dbReference>
<dbReference type="AlphaFoldDB" id="A0AAN1WHG0"/>
<dbReference type="Gene3D" id="2.40.50.140">
    <property type="entry name" value="Nucleic acid-binding proteins"/>
    <property type="match status" value="1"/>
</dbReference>
<keyword evidence="11 16" id="KW-0378">Hydrolase</keyword>
<dbReference type="Pfam" id="PF20833">
    <property type="entry name" value="RNase_E_G_Thio"/>
    <property type="match status" value="1"/>
</dbReference>
<dbReference type="InterPro" id="IPR003029">
    <property type="entry name" value="S1_domain"/>
</dbReference>
<feature type="compositionally biased region" description="Basic and acidic residues" evidence="17">
    <location>
        <begin position="836"/>
        <end position="851"/>
    </location>
</feature>
<evidence type="ECO:0000313" key="20">
    <source>
        <dbReference type="Proteomes" id="UP001320119"/>
    </source>
</evidence>
<comment type="similarity">
    <text evidence="16">Belongs to the RNase E/G family. RNase E subfamily.</text>
</comment>
<evidence type="ECO:0000256" key="6">
    <source>
        <dbReference type="ARBA" id="ARBA00022694"/>
    </source>
</evidence>
<dbReference type="Gene3D" id="3.40.1260.20">
    <property type="entry name" value="Ribonuclease E, catalytic domain"/>
    <property type="match status" value="1"/>
</dbReference>
<keyword evidence="14 16" id="KW-0694">RNA-binding</keyword>
<evidence type="ECO:0000256" key="12">
    <source>
        <dbReference type="ARBA" id="ARBA00022833"/>
    </source>
</evidence>
<feature type="compositionally biased region" description="Basic and acidic residues" evidence="17">
    <location>
        <begin position="867"/>
        <end position="882"/>
    </location>
</feature>
<feature type="compositionally biased region" description="Low complexity" evidence="17">
    <location>
        <begin position="814"/>
        <end position="835"/>
    </location>
</feature>
<accession>A0AAN1WHG0</accession>
<keyword evidence="4 16" id="KW-0997">Cell inner membrane</keyword>
<dbReference type="EMBL" id="AP023086">
    <property type="protein sequence ID" value="BCD97634.1"/>
    <property type="molecule type" value="Genomic_DNA"/>
</dbReference>
<name>A0AAN1WHG0_9GAMM</name>
<feature type="compositionally biased region" description="Basic residues" evidence="17">
    <location>
        <begin position="646"/>
        <end position="656"/>
    </location>
</feature>
<keyword evidence="10 16" id="KW-0255">Endonuclease</keyword>
<keyword evidence="12 16" id="KW-0862">Zinc</keyword>
<evidence type="ECO:0000256" key="9">
    <source>
        <dbReference type="ARBA" id="ARBA00022730"/>
    </source>
</evidence>
<feature type="compositionally biased region" description="Polar residues" evidence="17">
    <location>
        <begin position="755"/>
        <end position="777"/>
    </location>
</feature>
<feature type="compositionally biased region" description="Basic and acidic residues" evidence="17">
    <location>
        <begin position="783"/>
        <end position="803"/>
    </location>
</feature>
<dbReference type="Proteomes" id="UP001320119">
    <property type="component" value="Chromosome"/>
</dbReference>
<keyword evidence="16" id="KW-0820">tRNA-binding</keyword>
<dbReference type="GO" id="GO:0006364">
    <property type="term" value="P:rRNA processing"/>
    <property type="evidence" value="ECO:0007669"/>
    <property type="project" value="UniProtKB-UniRule"/>
</dbReference>
<comment type="cofactor">
    <cofactor evidence="16">
        <name>Mg(2+)</name>
        <dbReference type="ChEBI" id="CHEBI:18420"/>
    </cofactor>
    <text evidence="16">Binds 1 Mg(2+) ion per subunit.</text>
</comment>
<dbReference type="GO" id="GO:0005737">
    <property type="term" value="C:cytoplasm"/>
    <property type="evidence" value="ECO:0007669"/>
    <property type="project" value="UniProtKB-SubCell"/>
</dbReference>
<dbReference type="GO" id="GO:0000049">
    <property type="term" value="F:tRNA binding"/>
    <property type="evidence" value="ECO:0007669"/>
    <property type="project" value="UniProtKB-KW"/>
</dbReference>
<comment type="cofactor">
    <cofactor evidence="16">
        <name>Zn(2+)</name>
        <dbReference type="ChEBI" id="CHEBI:29105"/>
    </cofactor>
    <text evidence="16">Binds 2 Zn(2+) ions per homotetramer.</text>
</comment>
<feature type="compositionally biased region" description="Basic residues" evidence="17">
    <location>
        <begin position="585"/>
        <end position="612"/>
    </location>
</feature>
<evidence type="ECO:0000256" key="5">
    <source>
        <dbReference type="ARBA" id="ARBA00022552"/>
    </source>
</evidence>
<evidence type="ECO:0000256" key="13">
    <source>
        <dbReference type="ARBA" id="ARBA00022842"/>
    </source>
</evidence>
<feature type="binding site" evidence="16">
    <location>
        <position position="403"/>
    </location>
    <ligand>
        <name>Zn(2+)</name>
        <dbReference type="ChEBI" id="CHEBI:29105"/>
        <note>ligand shared between dimeric partners</note>
    </ligand>
</feature>
<dbReference type="CDD" id="cd04453">
    <property type="entry name" value="S1_RNase_E"/>
    <property type="match status" value="1"/>
</dbReference>
<dbReference type="EC" id="3.1.26.12" evidence="16"/>
<dbReference type="PROSITE" id="PS50126">
    <property type="entry name" value="S1"/>
    <property type="match status" value="1"/>
</dbReference>
<evidence type="ECO:0000256" key="17">
    <source>
        <dbReference type="SAM" id="MobiDB-lite"/>
    </source>
</evidence>
<dbReference type="PANTHER" id="PTHR30001:SF1">
    <property type="entry name" value="RIBONUCLEASE E_G-LIKE PROTEIN, CHLOROPLASTIC"/>
    <property type="match status" value="1"/>
</dbReference>
<evidence type="ECO:0000256" key="10">
    <source>
        <dbReference type="ARBA" id="ARBA00022759"/>
    </source>
</evidence>
<sequence>MKRMLINASQPEEVRVALVDGQWLYDLDIENQQREQKKSNIYKGKITRVEPSLEAAFVDYGAERHGFLPLKEISREYFVKQDGKSDRGRIKDLVKEGTEVIVQVDKEERGNKGAALTTFISLAGRYLVLMPNNPRGGGISRRIDGEDRSQLKEALSSLDMPKGMSIIVRTAGVGRSAIDLQNDFNYLVRVWQSIIDASSGVSAPKFLFQESNVIIRAIRDYLRPDIGEVIVDTNESFSRALQFVQQVMPQEKHKIKHYNDEVPLFNRYQIEGQIETAFEREVKLPSGGSIVIDPTEALVSIDINSARATKGGDIEETALATNLEAADEIARQMRLRDIGGLVVIDFIDMHPDRNRREVENRMRDALGMDRARVQIGKISRFGLLEMSRQRLRPSLEETTSKMCPRCTGQGTIRSTRSLALSILRIVEEEAKKERSAEIRTVVPVPVATYLLNEKRTAISNIESRHSTRVVILPNEHMVTPHYEVTRLRDDEVEGADQSYKIEVSDPHASELEEEKKAENFVPAKPLVSQVSPPPPVTTVADNKAPEASSEKSEPGLIAKLLELVIGFFKSKPEEPAPKASENRGHQKRRGGNNQRRSRNGNRNQRHNNRRDHRQNQNDSDEIVDNLSGENIYQDTEKQQDRERPQNKNRRNRRRGGQNRSDNNEGATSETNNTEGNTSENENQPPKRPSNRRGRTQERQRGAASEAQETETATQAPAAKAPAKAAESNNDEAQTERPARRRRSRGNGNKRKDAETTSNDNAGNDNQNTATQDDSTTKPVEASAKAEKAHVDTAATKEEAKNLEPKASTPEKAADAVATPAAAQAEAALKEALAATPKEKVKEQEPAAKATEEVQTASTPEPEATTPPEEKPAPKAEEPETKAEPTATAKESSEATTYVRANNDPRTNPKPVANLAITTLESQITKGLPLDTALAADIKRSPRALGRASNDPRGPLATKINEEETKESQV</sequence>
<dbReference type="KEGG" id="marq:MARGE09_P1835"/>
<dbReference type="InterPro" id="IPR048583">
    <property type="entry name" value="RNase_E_G_thioredoxin-like"/>
</dbReference>
<comment type="similarity">
    <text evidence="1">Belongs to the RNase E/G family. RNase G subfamily.</text>
</comment>
<dbReference type="GO" id="GO:0006402">
    <property type="term" value="P:mRNA catabolic process"/>
    <property type="evidence" value="ECO:0007669"/>
    <property type="project" value="UniProtKB-UniRule"/>
</dbReference>
<feature type="domain" description="S1 motif" evidence="18">
    <location>
        <begin position="39"/>
        <end position="119"/>
    </location>
</feature>
<evidence type="ECO:0000313" key="19">
    <source>
        <dbReference type="EMBL" id="BCD97634.1"/>
    </source>
</evidence>
<dbReference type="InterPro" id="IPR012340">
    <property type="entry name" value="NA-bd_OB-fold"/>
</dbReference>
<evidence type="ECO:0000256" key="3">
    <source>
        <dbReference type="ARBA" id="ARBA00022490"/>
    </source>
</evidence>
<comment type="catalytic activity">
    <reaction evidence="16">
        <text>Endonucleolytic cleavage of single-stranded RNA in A- and U-rich regions.</text>
        <dbReference type="EC" id="3.1.26.12"/>
    </reaction>
</comment>
<dbReference type="FunFam" id="2.40.50.140:FF:000040">
    <property type="entry name" value="Ribonuclease E"/>
    <property type="match status" value="1"/>
</dbReference>
<feature type="binding site" evidence="16">
    <location>
        <position position="345"/>
    </location>
    <ligand>
        <name>Mg(2+)</name>
        <dbReference type="ChEBI" id="CHEBI:18420"/>
        <note>catalytic</note>
    </ligand>
</feature>
<evidence type="ECO:0000256" key="4">
    <source>
        <dbReference type="ARBA" id="ARBA00022519"/>
    </source>
</evidence>
<keyword evidence="8 16" id="KW-0479">Metal-binding</keyword>
<dbReference type="SMART" id="SM00316">
    <property type="entry name" value="S1"/>
    <property type="match status" value="1"/>
</dbReference>
<dbReference type="GO" id="GO:0019843">
    <property type="term" value="F:rRNA binding"/>
    <property type="evidence" value="ECO:0007669"/>
    <property type="project" value="UniProtKB-KW"/>
</dbReference>
<dbReference type="GO" id="GO:0008270">
    <property type="term" value="F:zinc ion binding"/>
    <property type="evidence" value="ECO:0007669"/>
    <property type="project" value="UniProtKB-UniRule"/>
</dbReference>
<dbReference type="NCBIfam" id="NF008074">
    <property type="entry name" value="PRK10811.1"/>
    <property type="match status" value="1"/>
</dbReference>
<protein>
    <recommendedName>
        <fullName evidence="16">Ribonuclease E</fullName>
        <shortName evidence="16">RNase E</shortName>
        <ecNumber evidence="16">3.1.26.12</ecNumber>
    </recommendedName>
</protein>
<comment type="subcellular location">
    <subcellularLocation>
        <location evidence="16">Cytoplasm</location>
    </subcellularLocation>
    <subcellularLocation>
        <location evidence="16">Cell inner membrane</location>
        <topology evidence="16">Peripheral membrane protein</topology>
        <orientation evidence="16">Cytoplasmic side</orientation>
    </subcellularLocation>
</comment>
<feature type="compositionally biased region" description="Basic and acidic residues" evidence="17">
    <location>
        <begin position="634"/>
        <end position="645"/>
    </location>
</feature>
<dbReference type="Pfam" id="PF00575">
    <property type="entry name" value="S1"/>
    <property type="match status" value="1"/>
</dbReference>
<dbReference type="SUPFAM" id="SSF50249">
    <property type="entry name" value="Nucleic acid-binding proteins"/>
    <property type="match status" value="1"/>
</dbReference>
<feature type="region of interest" description="Disordered" evidence="17">
    <location>
        <begin position="942"/>
        <end position="969"/>
    </location>
</feature>
<organism evidence="19 20">
    <name type="scientific">Marinagarivorans cellulosilyticus</name>
    <dbReference type="NCBI Taxonomy" id="2721545"/>
    <lineage>
        <taxon>Bacteria</taxon>
        <taxon>Pseudomonadati</taxon>
        <taxon>Pseudomonadota</taxon>
        <taxon>Gammaproteobacteria</taxon>
        <taxon>Cellvibrionales</taxon>
        <taxon>Cellvibrionaceae</taxon>
        <taxon>Marinagarivorans</taxon>
    </lineage>
</organism>
<feature type="region of interest" description="Disordered" evidence="17">
    <location>
        <begin position="572"/>
        <end position="910"/>
    </location>
</feature>
<keyword evidence="6 16" id="KW-0819">tRNA processing</keyword>
<keyword evidence="20" id="KW-1185">Reference proteome</keyword>
<evidence type="ECO:0000256" key="1">
    <source>
        <dbReference type="ARBA" id="ARBA00005663"/>
    </source>
</evidence>
<dbReference type="GO" id="GO:0009898">
    <property type="term" value="C:cytoplasmic side of plasma membrane"/>
    <property type="evidence" value="ECO:0007669"/>
    <property type="project" value="UniProtKB-UniRule"/>
</dbReference>
<dbReference type="RefSeq" id="WP_236987097.1">
    <property type="nucleotide sequence ID" value="NZ_AP023086.1"/>
</dbReference>
<keyword evidence="2 16" id="KW-1003">Cell membrane</keyword>
<dbReference type="Pfam" id="PF10150">
    <property type="entry name" value="RNase_E_G"/>
    <property type="match status" value="1"/>
</dbReference>
<keyword evidence="5 16" id="KW-0698">rRNA processing</keyword>
<feature type="compositionally biased region" description="Basic and acidic residues" evidence="17">
    <location>
        <begin position="959"/>
        <end position="969"/>
    </location>
</feature>
<feature type="binding site" evidence="16">
    <location>
        <position position="302"/>
    </location>
    <ligand>
        <name>Mg(2+)</name>
        <dbReference type="ChEBI" id="CHEBI:18420"/>
        <note>catalytic</note>
    </ligand>
</feature>
<feature type="compositionally biased region" description="Basic and acidic residues" evidence="17">
    <location>
        <begin position="572"/>
        <end position="584"/>
    </location>
</feature>